<dbReference type="Proteomes" id="UP000814128">
    <property type="component" value="Unassembled WGS sequence"/>
</dbReference>
<keyword evidence="2" id="KW-1185">Reference proteome</keyword>
<dbReference type="EMBL" id="MU273846">
    <property type="protein sequence ID" value="KAI0027746.1"/>
    <property type="molecule type" value="Genomic_DNA"/>
</dbReference>
<accession>A0ACB8Q7J2</accession>
<protein>
    <submittedName>
        <fullName evidence="1">Uncharacterized protein</fullName>
    </submittedName>
</protein>
<gene>
    <name evidence="1" type="ORF">K488DRAFT_60564</name>
</gene>
<evidence type="ECO:0000313" key="2">
    <source>
        <dbReference type="Proteomes" id="UP000814128"/>
    </source>
</evidence>
<reference evidence="1" key="2">
    <citation type="journal article" date="2022" name="New Phytol.">
        <title>Evolutionary transition to the ectomycorrhizal habit in the genomes of a hyperdiverse lineage of mushroom-forming fungi.</title>
        <authorList>
            <person name="Looney B."/>
            <person name="Miyauchi S."/>
            <person name="Morin E."/>
            <person name="Drula E."/>
            <person name="Courty P.E."/>
            <person name="Kohler A."/>
            <person name="Kuo A."/>
            <person name="LaButti K."/>
            <person name="Pangilinan J."/>
            <person name="Lipzen A."/>
            <person name="Riley R."/>
            <person name="Andreopoulos W."/>
            <person name="He G."/>
            <person name="Johnson J."/>
            <person name="Nolan M."/>
            <person name="Tritt A."/>
            <person name="Barry K.W."/>
            <person name="Grigoriev I.V."/>
            <person name="Nagy L.G."/>
            <person name="Hibbett D."/>
            <person name="Henrissat B."/>
            <person name="Matheny P.B."/>
            <person name="Labbe J."/>
            <person name="Martin F.M."/>
        </authorList>
    </citation>
    <scope>NUCLEOTIDE SEQUENCE</scope>
    <source>
        <strain evidence="1">EC-137</strain>
    </source>
</reference>
<evidence type="ECO:0000313" key="1">
    <source>
        <dbReference type="EMBL" id="KAI0027746.1"/>
    </source>
</evidence>
<proteinExistence type="predicted"/>
<name>A0ACB8Q7J2_9AGAM</name>
<organism evidence="1 2">
    <name type="scientific">Vararia minispora EC-137</name>
    <dbReference type="NCBI Taxonomy" id="1314806"/>
    <lineage>
        <taxon>Eukaryota</taxon>
        <taxon>Fungi</taxon>
        <taxon>Dikarya</taxon>
        <taxon>Basidiomycota</taxon>
        <taxon>Agaricomycotina</taxon>
        <taxon>Agaricomycetes</taxon>
        <taxon>Russulales</taxon>
        <taxon>Lachnocladiaceae</taxon>
        <taxon>Vararia</taxon>
    </lineage>
</organism>
<sequence>MDFSLAHFDHPPPDYVTSTDPPDAHVVSGPRNLVYLSTASEVERDVPSLPFVPPPDYSVEPGTGEQRLAHSTGRRRSHQHEGVLRRSHNTVCVALRGQNEQARRPAYGRGLILGNVAIMNSHNTTSVTMTVSSTTSPSACSKITWLQIEGRMDIGLGDAAKTRWTFMSTTCTLWKGDGPCPSVLPLECVIPETFVDPADGRQRPLPPTYDPSNSSLRDMHTRVSYRIIIRVTEEKFAGLWKPRRSNSLVVPFDYIPRARPHRPVLVSPFPFLSFVKSTPEEWHQVNVPIASVLPSLSGVDCNLFIPDVQIYGKEDTIPFFLQLCAPALSMREFFHPTLPVQKVHRSRSSHNPSDSDPSIRVYIKRQTTGMSRGEKLSRSYVIAEGVLCPIPPGSSPGGHAPSEELAVDYEGKLVISAEVTVGSFNIGRLSVLDFIVLSVIPCNLHTPLFEEVNHSHPIRIVTDSYRYD</sequence>
<reference evidence="1" key="1">
    <citation type="submission" date="2021-02" db="EMBL/GenBank/DDBJ databases">
        <authorList>
            <consortium name="DOE Joint Genome Institute"/>
            <person name="Ahrendt S."/>
            <person name="Looney B.P."/>
            <person name="Miyauchi S."/>
            <person name="Morin E."/>
            <person name="Drula E."/>
            <person name="Courty P.E."/>
            <person name="Chicoki N."/>
            <person name="Fauchery L."/>
            <person name="Kohler A."/>
            <person name="Kuo A."/>
            <person name="Labutti K."/>
            <person name="Pangilinan J."/>
            <person name="Lipzen A."/>
            <person name="Riley R."/>
            <person name="Andreopoulos W."/>
            <person name="He G."/>
            <person name="Johnson J."/>
            <person name="Barry K.W."/>
            <person name="Grigoriev I.V."/>
            <person name="Nagy L."/>
            <person name="Hibbett D."/>
            <person name="Henrissat B."/>
            <person name="Matheny P.B."/>
            <person name="Labbe J."/>
            <person name="Martin F."/>
        </authorList>
    </citation>
    <scope>NUCLEOTIDE SEQUENCE</scope>
    <source>
        <strain evidence="1">EC-137</strain>
    </source>
</reference>
<comment type="caution">
    <text evidence="1">The sequence shown here is derived from an EMBL/GenBank/DDBJ whole genome shotgun (WGS) entry which is preliminary data.</text>
</comment>